<evidence type="ECO:0000256" key="2">
    <source>
        <dbReference type="ARBA" id="ARBA00022475"/>
    </source>
</evidence>
<feature type="transmembrane region" description="Helical" evidence="8">
    <location>
        <begin position="158"/>
        <end position="189"/>
    </location>
</feature>
<evidence type="ECO:0000256" key="3">
    <source>
        <dbReference type="ARBA" id="ARBA00022676"/>
    </source>
</evidence>
<keyword evidence="2" id="KW-1003">Cell membrane</keyword>
<accession>A0A975DEW1</accession>
<feature type="transmembrane region" description="Helical" evidence="8">
    <location>
        <begin position="280"/>
        <end position="301"/>
    </location>
</feature>
<protein>
    <submittedName>
        <fullName evidence="10">Glycosyltransferase family 39 protein</fullName>
    </submittedName>
</protein>
<dbReference type="InterPro" id="IPR050297">
    <property type="entry name" value="LipidA_mod_glycosyltrf_83"/>
</dbReference>
<feature type="transmembrane region" description="Helical" evidence="8">
    <location>
        <begin position="114"/>
        <end position="138"/>
    </location>
</feature>
<keyword evidence="3" id="KW-0328">Glycosyltransferase</keyword>
<feature type="transmembrane region" description="Helical" evidence="8">
    <location>
        <begin position="252"/>
        <end position="273"/>
    </location>
</feature>
<feature type="transmembrane region" description="Helical" evidence="8">
    <location>
        <begin position="307"/>
        <end position="325"/>
    </location>
</feature>
<keyword evidence="5 8" id="KW-0812">Transmembrane</keyword>
<dbReference type="GO" id="GO:0005886">
    <property type="term" value="C:plasma membrane"/>
    <property type="evidence" value="ECO:0007669"/>
    <property type="project" value="UniProtKB-SubCell"/>
</dbReference>
<reference evidence="10" key="1">
    <citation type="submission" date="2021-03" db="EMBL/GenBank/DDBJ databases">
        <title>Complete Genome of Pseudoalteromonas xiamenensis STKMTI.2, a new potential marine bacterium producing anti-Vibrio compounds.</title>
        <authorList>
            <person name="Handayani D.P."/>
            <person name="Isnansetyo A."/>
            <person name="Istiqomah I."/>
            <person name="Jumina J."/>
        </authorList>
    </citation>
    <scope>NUCLEOTIDE SEQUENCE</scope>
    <source>
        <strain evidence="10">STKMTI.2</strain>
    </source>
</reference>
<dbReference type="GO" id="GO:0009103">
    <property type="term" value="P:lipopolysaccharide biosynthetic process"/>
    <property type="evidence" value="ECO:0007669"/>
    <property type="project" value="UniProtKB-ARBA"/>
</dbReference>
<evidence type="ECO:0000256" key="8">
    <source>
        <dbReference type="SAM" id="Phobius"/>
    </source>
</evidence>
<evidence type="ECO:0000256" key="7">
    <source>
        <dbReference type="ARBA" id="ARBA00023136"/>
    </source>
</evidence>
<organism evidence="10 11">
    <name type="scientific">Pseudoalteromonas xiamenensis</name>
    <dbReference type="NCBI Taxonomy" id="882626"/>
    <lineage>
        <taxon>Bacteria</taxon>
        <taxon>Pseudomonadati</taxon>
        <taxon>Pseudomonadota</taxon>
        <taxon>Gammaproteobacteria</taxon>
        <taxon>Alteromonadales</taxon>
        <taxon>Pseudoalteromonadaceae</taxon>
        <taxon>Pseudoalteromonas</taxon>
    </lineage>
</organism>
<dbReference type="GO" id="GO:0016763">
    <property type="term" value="F:pentosyltransferase activity"/>
    <property type="evidence" value="ECO:0007669"/>
    <property type="project" value="TreeGrafter"/>
</dbReference>
<comment type="subcellular location">
    <subcellularLocation>
        <location evidence="1">Cell membrane</location>
        <topology evidence="1">Multi-pass membrane protein</topology>
    </subcellularLocation>
</comment>
<sequence length="492" mass="55837">MEGAALEKSGINISANYTVPMLLVLLLAHIMVEYFHNLALFYDEAYYHFWSTQLDFGYYSKPPMIAWLIAATTSIFGHAEWAVRLSSALLYFCTALVIRQIAMRLWQRTDVADCAAILFFTAPLIGFNSLFVTTDAPLLFFWSVAVWSFVEALKTRKWIYWVSLGVTLGLGMLSKYTMCVLMIGLFAYIGLDKAERKSENTLGLLLAVLIAFVLFLPNLLWNAAHDFISFQHTAEISKLNQSLLHPLRWLEFTAGQVFAFGPVAFWVLTVWVWRQKLSATTLLLMCVTFPMLLAMMVQALLSHANANWAAPTYVGGSLLAAYWLVERGKFAVLKAAMLVNVLLIGLFYSYPQIQSALDIEPTKKNTPYQRVSGWRELVLAIPEQPQDMIYLSDSRALLSYVHFYRSDFTQGSGIQVRSFNPSGIIKDHYQLNYPLTARYNEHYLFLSETPKALHGCFQQVQALEPVSVDVYPTLTRKLYLYQVSGFNGYDGC</sequence>
<dbReference type="EMBL" id="CP072133">
    <property type="protein sequence ID" value="QTH70294.1"/>
    <property type="molecule type" value="Genomic_DNA"/>
</dbReference>
<proteinExistence type="predicted"/>
<evidence type="ECO:0000259" key="9">
    <source>
        <dbReference type="Pfam" id="PF13231"/>
    </source>
</evidence>
<dbReference type="PANTHER" id="PTHR33908:SF11">
    <property type="entry name" value="MEMBRANE PROTEIN"/>
    <property type="match status" value="1"/>
</dbReference>
<feature type="transmembrane region" description="Helical" evidence="8">
    <location>
        <begin position="201"/>
        <end position="221"/>
    </location>
</feature>
<feature type="transmembrane region" description="Helical" evidence="8">
    <location>
        <begin position="20"/>
        <end position="42"/>
    </location>
</feature>
<dbReference type="RefSeq" id="WP_208841890.1">
    <property type="nucleotide sequence ID" value="NZ_CP072133.1"/>
</dbReference>
<dbReference type="KEGG" id="pxi:J5O05_09665"/>
<gene>
    <name evidence="10" type="ORF">J5O05_09665</name>
</gene>
<feature type="domain" description="Glycosyltransferase RgtA/B/C/D-like" evidence="9">
    <location>
        <begin position="60"/>
        <end position="221"/>
    </location>
</feature>
<dbReference type="AlphaFoldDB" id="A0A975DEW1"/>
<evidence type="ECO:0000256" key="1">
    <source>
        <dbReference type="ARBA" id="ARBA00004651"/>
    </source>
</evidence>
<dbReference type="Pfam" id="PF13231">
    <property type="entry name" value="PMT_2"/>
    <property type="match status" value="1"/>
</dbReference>
<evidence type="ECO:0000256" key="4">
    <source>
        <dbReference type="ARBA" id="ARBA00022679"/>
    </source>
</evidence>
<evidence type="ECO:0000313" key="11">
    <source>
        <dbReference type="Proteomes" id="UP000664904"/>
    </source>
</evidence>
<keyword evidence="6 8" id="KW-1133">Transmembrane helix</keyword>
<dbReference type="Proteomes" id="UP000664904">
    <property type="component" value="Chromosome"/>
</dbReference>
<keyword evidence="11" id="KW-1185">Reference proteome</keyword>
<name>A0A975DEW1_9GAMM</name>
<keyword evidence="4" id="KW-0808">Transferase</keyword>
<evidence type="ECO:0000256" key="5">
    <source>
        <dbReference type="ARBA" id="ARBA00022692"/>
    </source>
</evidence>
<feature type="transmembrane region" description="Helical" evidence="8">
    <location>
        <begin position="85"/>
        <end position="102"/>
    </location>
</feature>
<dbReference type="PANTHER" id="PTHR33908">
    <property type="entry name" value="MANNOSYLTRANSFERASE YKCB-RELATED"/>
    <property type="match status" value="1"/>
</dbReference>
<dbReference type="InterPro" id="IPR038731">
    <property type="entry name" value="RgtA/B/C-like"/>
</dbReference>
<evidence type="ECO:0000313" key="10">
    <source>
        <dbReference type="EMBL" id="QTH70294.1"/>
    </source>
</evidence>
<feature type="transmembrane region" description="Helical" evidence="8">
    <location>
        <begin position="332"/>
        <end position="350"/>
    </location>
</feature>
<keyword evidence="7 8" id="KW-0472">Membrane</keyword>
<evidence type="ECO:0000256" key="6">
    <source>
        <dbReference type="ARBA" id="ARBA00022989"/>
    </source>
</evidence>